<protein>
    <recommendedName>
        <fullName evidence="4">Prepilin peptidase dependent protein B</fullName>
    </recommendedName>
</protein>
<evidence type="ECO:0000313" key="3">
    <source>
        <dbReference type="Proteomes" id="UP000509660"/>
    </source>
</evidence>
<dbReference type="PIRSF" id="PIRSF004525">
    <property type="entry name" value="Pilin_peptidase-dep_B_prd"/>
    <property type="match status" value="1"/>
</dbReference>
<organism evidence="2 3">
    <name type="scientific">Mannheimia pernigra</name>
    <dbReference type="NCBI Taxonomy" id="111844"/>
    <lineage>
        <taxon>Bacteria</taxon>
        <taxon>Pseudomonadati</taxon>
        <taxon>Pseudomonadota</taxon>
        <taxon>Gammaproteobacteria</taxon>
        <taxon>Pasteurellales</taxon>
        <taxon>Pasteurellaceae</taxon>
        <taxon>Mannheimia</taxon>
    </lineage>
</organism>
<accession>A0A7D5DYY4</accession>
<dbReference type="RefSeq" id="WP_176809520.1">
    <property type="nucleotide sequence ID" value="NZ_CP055306.1"/>
</dbReference>
<reference evidence="2 3" key="1">
    <citation type="submission" date="2020-06" db="EMBL/GenBank/DDBJ databases">
        <title>Mannheimia pernigra sp. nov. isolated from bovine respiratory tract.</title>
        <authorList>
            <person name="Kuhnert P."/>
            <person name="Akarsu-Egger H."/>
        </authorList>
    </citation>
    <scope>NUCLEOTIDE SEQUENCE [LARGE SCALE GENOMIC DNA]</scope>
    <source>
        <strain evidence="2 3">BNO311</strain>
    </source>
</reference>
<evidence type="ECO:0000256" key="1">
    <source>
        <dbReference type="SAM" id="Phobius"/>
    </source>
</evidence>
<evidence type="ECO:0000313" key="2">
    <source>
        <dbReference type="EMBL" id="QLB39924.1"/>
    </source>
</evidence>
<dbReference type="AlphaFoldDB" id="A0A7D5DYY4"/>
<gene>
    <name evidence="2" type="ORF">HV559_03025</name>
</gene>
<feature type="transmembrane region" description="Helical" evidence="1">
    <location>
        <begin position="20"/>
        <end position="42"/>
    </location>
</feature>
<dbReference type="Proteomes" id="UP000509660">
    <property type="component" value="Chromosome"/>
</dbReference>
<dbReference type="EMBL" id="CP055306">
    <property type="protein sequence ID" value="QLB39924.1"/>
    <property type="molecule type" value="Genomic_DNA"/>
</dbReference>
<keyword evidence="1" id="KW-0472">Membrane</keyword>
<keyword evidence="1" id="KW-1133">Transmembrane helix</keyword>
<keyword evidence="3" id="KW-1185">Reference proteome</keyword>
<sequence length="230" mass="26718">MWQQKINVVPVKINLSAFSLLEVLVTTALGAFVLFIFSLIYSDFYRSQIKQRELLSLQADAHQLIHYFQKHFQHIGYQGSKRIGSNFDLFQLDGKSVNIPNRNCLISFYDLNQDGCLGKRRTKTTACKLGDMNNTRDVLKEIFAFKLENNEIYTFSTKLDTCLKEECLKLLANCNGSWHKFIEVNNIKVNKLNFSWKKKDVLLEVEIELASVKENNLTYSTRAYIFLLNH</sequence>
<keyword evidence="1" id="KW-0812">Transmembrane</keyword>
<dbReference type="InterPro" id="IPR016419">
    <property type="entry name" value="Prepilin_Pept-dep_B_prd"/>
</dbReference>
<proteinExistence type="predicted"/>
<evidence type="ECO:0008006" key="4">
    <source>
        <dbReference type="Google" id="ProtNLM"/>
    </source>
</evidence>
<name>A0A7D5DYY4_9PAST</name>